<evidence type="ECO:0000313" key="1">
    <source>
        <dbReference type="EMBL" id="GBP45218.1"/>
    </source>
</evidence>
<keyword evidence="2" id="KW-1185">Reference proteome</keyword>
<gene>
    <name evidence="1" type="ORF">EVAR_25924_1</name>
</gene>
<accession>A0A4C1W1N5</accession>
<dbReference type="EMBL" id="BGZK01000466">
    <property type="protein sequence ID" value="GBP45218.1"/>
    <property type="molecule type" value="Genomic_DNA"/>
</dbReference>
<comment type="caution">
    <text evidence="1">The sequence shown here is derived from an EMBL/GenBank/DDBJ whole genome shotgun (WGS) entry which is preliminary data.</text>
</comment>
<name>A0A4C1W1N5_EUMVA</name>
<evidence type="ECO:0000313" key="2">
    <source>
        <dbReference type="Proteomes" id="UP000299102"/>
    </source>
</evidence>
<sequence length="106" mass="12020">MPSRSRERGRASHRAQAIQTVKILSSSDFEAVNLINPSHHPSPIGNRSLMMNIKCYQDDLSSLNRRDDRHHASHDRLLNHPKRGTARETWVKSVTDTVTEIGLPIT</sequence>
<dbReference type="AlphaFoldDB" id="A0A4C1W1N5"/>
<organism evidence="1 2">
    <name type="scientific">Eumeta variegata</name>
    <name type="common">Bagworm moth</name>
    <name type="synonym">Eumeta japonica</name>
    <dbReference type="NCBI Taxonomy" id="151549"/>
    <lineage>
        <taxon>Eukaryota</taxon>
        <taxon>Metazoa</taxon>
        <taxon>Ecdysozoa</taxon>
        <taxon>Arthropoda</taxon>
        <taxon>Hexapoda</taxon>
        <taxon>Insecta</taxon>
        <taxon>Pterygota</taxon>
        <taxon>Neoptera</taxon>
        <taxon>Endopterygota</taxon>
        <taxon>Lepidoptera</taxon>
        <taxon>Glossata</taxon>
        <taxon>Ditrysia</taxon>
        <taxon>Tineoidea</taxon>
        <taxon>Psychidae</taxon>
        <taxon>Oiketicinae</taxon>
        <taxon>Eumeta</taxon>
    </lineage>
</organism>
<proteinExistence type="predicted"/>
<reference evidence="1 2" key="1">
    <citation type="journal article" date="2019" name="Commun. Biol.">
        <title>The bagworm genome reveals a unique fibroin gene that provides high tensile strength.</title>
        <authorList>
            <person name="Kono N."/>
            <person name="Nakamura H."/>
            <person name="Ohtoshi R."/>
            <person name="Tomita M."/>
            <person name="Numata K."/>
            <person name="Arakawa K."/>
        </authorList>
    </citation>
    <scope>NUCLEOTIDE SEQUENCE [LARGE SCALE GENOMIC DNA]</scope>
</reference>
<protein>
    <submittedName>
        <fullName evidence="1">Uncharacterized protein</fullName>
    </submittedName>
</protein>
<dbReference type="Proteomes" id="UP000299102">
    <property type="component" value="Unassembled WGS sequence"/>
</dbReference>